<dbReference type="NCBIfam" id="TIGR00172">
    <property type="entry name" value="maf"/>
    <property type="match status" value="1"/>
</dbReference>
<dbReference type="GO" id="GO:0036218">
    <property type="term" value="F:dTTP diphosphatase activity"/>
    <property type="evidence" value="ECO:0007669"/>
    <property type="project" value="RHEA"/>
</dbReference>
<feature type="site" description="Important for substrate specificity" evidence="3">
    <location>
        <position position="231"/>
    </location>
</feature>
<keyword evidence="2 3" id="KW-0378">Hydrolase</keyword>
<proteinExistence type="inferred from homology"/>
<evidence type="ECO:0000256" key="1">
    <source>
        <dbReference type="ARBA" id="ARBA00001968"/>
    </source>
</evidence>
<feature type="active site" description="Proton acceptor" evidence="3">
    <location>
        <position position="86"/>
    </location>
</feature>
<accession>L0EFS8</accession>
<dbReference type="GO" id="GO:0005737">
    <property type="term" value="C:cytoplasm"/>
    <property type="evidence" value="ECO:0007669"/>
    <property type="project" value="UniProtKB-SubCell"/>
</dbReference>
<dbReference type="HOGENOM" id="CLU_040416_0_0_9"/>
<keyword evidence="4" id="KW-0472">Membrane</keyword>
<dbReference type="GO" id="GO:0036221">
    <property type="term" value="F:UTP diphosphatase activity"/>
    <property type="evidence" value="ECO:0007669"/>
    <property type="project" value="RHEA"/>
</dbReference>
<dbReference type="EC" id="3.6.1.9" evidence="3"/>
<feature type="transmembrane region" description="Helical" evidence="4">
    <location>
        <begin position="245"/>
        <end position="268"/>
    </location>
</feature>
<dbReference type="InterPro" id="IPR003697">
    <property type="entry name" value="Maf-like"/>
</dbReference>
<dbReference type="PANTHER" id="PTHR43213">
    <property type="entry name" value="BIFUNCTIONAL DTTP/UTP PYROPHOSPHATASE/METHYLTRANSFERASE PROTEIN-RELATED"/>
    <property type="match status" value="1"/>
</dbReference>
<dbReference type="AlphaFoldDB" id="L0EFS8"/>
<keyword evidence="3" id="KW-0963">Cytoplasm</keyword>
<gene>
    <name evidence="5" type="ordered locus">Theco_2559</name>
</gene>
<evidence type="ECO:0000313" key="6">
    <source>
        <dbReference type="Proteomes" id="UP000010795"/>
    </source>
</evidence>
<comment type="caution">
    <text evidence="3">Lacks conserved residue(s) required for the propagation of feature annotation.</text>
</comment>
<keyword evidence="6" id="KW-1185">Reference proteome</keyword>
<dbReference type="Gene3D" id="3.90.950.10">
    <property type="match status" value="2"/>
</dbReference>
<dbReference type="HAMAP" id="MF_00528">
    <property type="entry name" value="Maf"/>
    <property type="match status" value="1"/>
</dbReference>
<keyword evidence="4" id="KW-1133">Transmembrane helix</keyword>
<feature type="site" description="Important for substrate specificity" evidence="3">
    <location>
        <position position="23"/>
    </location>
</feature>
<comment type="cofactor">
    <cofactor evidence="1 3">
        <name>a divalent metal cation</name>
        <dbReference type="ChEBI" id="CHEBI:60240"/>
    </cofactor>
</comment>
<dbReference type="Pfam" id="PF02545">
    <property type="entry name" value="Maf"/>
    <property type="match status" value="2"/>
</dbReference>
<dbReference type="GO" id="GO:0009117">
    <property type="term" value="P:nucleotide metabolic process"/>
    <property type="evidence" value="ECO:0007669"/>
    <property type="project" value="UniProtKB-KW"/>
</dbReference>
<organism evidence="5 6">
    <name type="scientific">Thermobacillus composti (strain DSM 18247 / JCM 13945 / KWC4)</name>
    <dbReference type="NCBI Taxonomy" id="717605"/>
    <lineage>
        <taxon>Bacteria</taxon>
        <taxon>Bacillati</taxon>
        <taxon>Bacillota</taxon>
        <taxon>Bacilli</taxon>
        <taxon>Bacillales</taxon>
        <taxon>Paenibacillaceae</taxon>
        <taxon>Thermobacillus</taxon>
    </lineage>
</organism>
<evidence type="ECO:0000313" key="5">
    <source>
        <dbReference type="EMBL" id="AGA58657.1"/>
    </source>
</evidence>
<evidence type="ECO:0000256" key="3">
    <source>
        <dbReference type="HAMAP-Rule" id="MF_00528"/>
    </source>
</evidence>
<dbReference type="EMBL" id="CP003255">
    <property type="protein sequence ID" value="AGA58657.1"/>
    <property type="molecule type" value="Genomic_DNA"/>
</dbReference>
<evidence type="ECO:0000256" key="4">
    <source>
        <dbReference type="SAM" id="Phobius"/>
    </source>
</evidence>
<reference evidence="6" key="1">
    <citation type="submission" date="2012-01" db="EMBL/GenBank/DDBJ databases">
        <title>Complete sequence of chromosome of Thermobacillus composti KWC4.</title>
        <authorList>
            <person name="Lucas S."/>
            <person name="Han J."/>
            <person name="Lapidus A."/>
            <person name="Cheng J.-F."/>
            <person name="Goodwin L."/>
            <person name="Pitluck S."/>
            <person name="Peters L."/>
            <person name="Ovchinnikova G."/>
            <person name="Teshima H."/>
            <person name="Detter J.C."/>
            <person name="Han C."/>
            <person name="Tapia R."/>
            <person name="Land M."/>
            <person name="Hauser L."/>
            <person name="Kyrpides N."/>
            <person name="Ivanova N."/>
            <person name="Pagani I."/>
            <person name="Anderson I."/>
            <person name="Woyke T."/>
        </authorList>
    </citation>
    <scope>NUCLEOTIDE SEQUENCE [LARGE SCALE GENOMIC DNA]</scope>
    <source>
        <strain evidence="6">DSM 18247 / JCM 13945 / KWC4</strain>
    </source>
</reference>
<comment type="subcellular location">
    <subcellularLocation>
        <location evidence="3">Cytoplasm</location>
    </subcellularLocation>
</comment>
<dbReference type="OrthoDB" id="9807767at2"/>
<name>L0EFS8_THECK</name>
<comment type="catalytic activity">
    <reaction evidence="3">
        <text>dTTP + H2O = dTMP + diphosphate + H(+)</text>
        <dbReference type="Rhea" id="RHEA:28534"/>
        <dbReference type="ChEBI" id="CHEBI:15377"/>
        <dbReference type="ChEBI" id="CHEBI:15378"/>
        <dbReference type="ChEBI" id="CHEBI:33019"/>
        <dbReference type="ChEBI" id="CHEBI:37568"/>
        <dbReference type="ChEBI" id="CHEBI:63528"/>
        <dbReference type="EC" id="3.6.1.9"/>
    </reaction>
</comment>
<dbReference type="STRING" id="717605.Theco_2559"/>
<dbReference type="CDD" id="cd00555">
    <property type="entry name" value="Maf"/>
    <property type="match status" value="1"/>
</dbReference>
<dbReference type="RefSeq" id="WP_015255401.1">
    <property type="nucleotide sequence ID" value="NC_019897.1"/>
</dbReference>
<feature type="site" description="Important for substrate specificity" evidence="3">
    <location>
        <position position="87"/>
    </location>
</feature>
<keyword evidence="4" id="KW-0812">Transmembrane</keyword>
<dbReference type="eggNOG" id="COG0424">
    <property type="taxonomic scope" value="Bacteria"/>
</dbReference>
<dbReference type="InterPro" id="IPR029001">
    <property type="entry name" value="ITPase-like_fam"/>
</dbReference>
<evidence type="ECO:0000256" key="2">
    <source>
        <dbReference type="ARBA" id="ARBA00022801"/>
    </source>
</evidence>
<dbReference type="Proteomes" id="UP000010795">
    <property type="component" value="Chromosome"/>
</dbReference>
<keyword evidence="3" id="KW-0546">Nucleotide metabolism</keyword>
<dbReference type="KEGG" id="tco:Theco_2559"/>
<dbReference type="SUPFAM" id="SSF52972">
    <property type="entry name" value="ITPase-like"/>
    <property type="match status" value="2"/>
</dbReference>
<protein>
    <recommendedName>
        <fullName evidence="3">dTTP/UTP pyrophosphatase</fullName>
        <shortName evidence="3">dTTPase/UTPase</shortName>
        <ecNumber evidence="3">3.6.1.9</ecNumber>
    </recommendedName>
    <alternativeName>
        <fullName evidence="3">Nucleoside triphosphate pyrophosphatase</fullName>
    </alternativeName>
    <alternativeName>
        <fullName evidence="3">Nucleotide pyrophosphatase</fullName>
        <shortName evidence="3">Nucleotide PPase</shortName>
    </alternativeName>
</protein>
<comment type="function">
    <text evidence="3">Nucleoside triphosphate pyrophosphatase that hydrolyzes dTTP and UTP. May have a dual role in cell division arrest and in preventing the incorporation of modified nucleotides into cellular nucleic acids.</text>
</comment>
<comment type="similarity">
    <text evidence="3">Belongs to the Maf family. YhdE subfamily.</text>
</comment>
<dbReference type="PANTHER" id="PTHR43213:SF5">
    <property type="entry name" value="BIFUNCTIONAL DTTP_UTP PYROPHOSPHATASE_METHYLTRANSFERASE PROTEIN-RELATED"/>
    <property type="match status" value="1"/>
</dbReference>
<comment type="catalytic activity">
    <reaction evidence="3">
        <text>UTP + H2O = UMP + diphosphate + H(+)</text>
        <dbReference type="Rhea" id="RHEA:29395"/>
        <dbReference type="ChEBI" id="CHEBI:15377"/>
        <dbReference type="ChEBI" id="CHEBI:15378"/>
        <dbReference type="ChEBI" id="CHEBI:33019"/>
        <dbReference type="ChEBI" id="CHEBI:46398"/>
        <dbReference type="ChEBI" id="CHEBI:57865"/>
        <dbReference type="EC" id="3.6.1.9"/>
    </reaction>
</comment>
<sequence length="271" mass="28932">MSKDGSYVGQAVQALVLGSTSPRRRELVQLLGLRTPVRFEASDADESIPPGLAPAEAAQRLALNKAVSVRDRLGAEAAGTVIVGADTIVVLDGDILGKPRDAADARRMLGMLQGRAHEVITGVAVLNGTSGESKTAGSITRVVMKPLDEDRIARYVATGEPLDKAGGYDTTMHLGDIGQYRIISESPDGRPEIIVGHTVSKVTFRPMSDEEIWAYVKTGDPLDKAGAYGVQGIGSVFIEKIEGDFYSIMGLPLNLLYQMLLMFGISLFNQS</sequence>